<evidence type="ECO:0000313" key="4">
    <source>
        <dbReference type="Proteomes" id="UP001058569"/>
    </source>
</evidence>
<name>A0A3P8KWF1_9BACT</name>
<proteinExistence type="predicted"/>
<dbReference type="RefSeq" id="WP_126117991.1">
    <property type="nucleotide sequence ID" value="NZ_CP101806.1"/>
</dbReference>
<dbReference type="EMBL" id="UZVY01000001">
    <property type="protein sequence ID" value="VDR41717.1"/>
    <property type="molecule type" value="Genomic_DNA"/>
</dbReference>
<gene>
    <name evidence="2" type="ORF">NCTC10126_00198</name>
    <name evidence="1" type="ORF">NPA07_01375</name>
</gene>
<evidence type="ECO:0000313" key="1">
    <source>
        <dbReference type="EMBL" id="UUD35507.1"/>
    </source>
</evidence>
<reference evidence="2 3" key="1">
    <citation type="submission" date="2018-12" db="EMBL/GenBank/DDBJ databases">
        <authorList>
            <consortium name="Pathogen Informatics"/>
        </authorList>
    </citation>
    <scope>NUCLEOTIDE SEQUENCE [LARGE SCALE GENOMIC DNA]</scope>
    <source>
        <strain evidence="2 3">NCTC10126</strain>
    </source>
</reference>
<dbReference type="Proteomes" id="UP000280036">
    <property type="component" value="Unassembled WGS sequence"/>
</dbReference>
<dbReference type="Proteomes" id="UP001058569">
    <property type="component" value="Chromosome"/>
</dbReference>
<keyword evidence="4" id="KW-1185">Reference proteome</keyword>
<dbReference type="AlphaFoldDB" id="A0A3P8KWF1"/>
<sequence length="194" mass="23644">MTKEELWETWDELKKILIENKIPYSLSPLTARTIAKNEKINCENFRISIWFKDFFILKYLNNLSFLTNEETNEKDLSPFFKFKNRRIYFDLIVGTTKEKCNKLYNFKFHNRLLFWGKNNTNLSAKIFAKRSKILTLDELINYLNEERFLRIIVLGSNHEDFRFFSDLNWKTVEYVKINDYNFPIFKQFLKINKD</sequence>
<protein>
    <submittedName>
        <fullName evidence="2">Uncharacterized protein</fullName>
    </submittedName>
</protein>
<dbReference type="EMBL" id="CP101806">
    <property type="protein sequence ID" value="UUD35507.1"/>
    <property type="molecule type" value="Genomic_DNA"/>
</dbReference>
<dbReference type="OrthoDB" id="400412at2"/>
<organism evidence="2 3">
    <name type="scientific">Mycoplasmopsis caviae</name>
    <dbReference type="NCBI Taxonomy" id="55603"/>
    <lineage>
        <taxon>Bacteria</taxon>
        <taxon>Bacillati</taxon>
        <taxon>Mycoplasmatota</taxon>
        <taxon>Mycoplasmoidales</taxon>
        <taxon>Metamycoplasmataceae</taxon>
        <taxon>Mycoplasmopsis</taxon>
    </lineage>
</organism>
<accession>A0A3P8KWF1</accession>
<evidence type="ECO:0000313" key="2">
    <source>
        <dbReference type="EMBL" id="VDR41717.1"/>
    </source>
</evidence>
<evidence type="ECO:0000313" key="3">
    <source>
        <dbReference type="Proteomes" id="UP000280036"/>
    </source>
</evidence>
<reference evidence="1" key="2">
    <citation type="submission" date="2022-07" db="EMBL/GenBank/DDBJ databases">
        <title>Complete genome of Mycoplasma caviae type strain G122.</title>
        <authorList>
            <person name="Spergser J."/>
        </authorList>
    </citation>
    <scope>NUCLEOTIDE SEQUENCE</scope>
    <source>
        <strain evidence="1">G122</strain>
    </source>
</reference>